<name>A0A1R1BVL6_PAEAM</name>
<dbReference type="Proteomes" id="UP000187134">
    <property type="component" value="Unassembled WGS sequence"/>
</dbReference>
<evidence type="ECO:0008006" key="4">
    <source>
        <dbReference type="Google" id="ProtNLM"/>
    </source>
</evidence>
<dbReference type="NCBIfam" id="TIGR03930">
    <property type="entry name" value="WXG100_ESAT6"/>
    <property type="match status" value="1"/>
</dbReference>
<feature type="region of interest" description="Disordered" evidence="1">
    <location>
        <begin position="445"/>
        <end position="481"/>
    </location>
</feature>
<dbReference type="SUPFAM" id="SSF140453">
    <property type="entry name" value="EsxAB dimer-like"/>
    <property type="match status" value="1"/>
</dbReference>
<reference evidence="2 3" key="1">
    <citation type="submission" date="2016-11" db="EMBL/GenBank/DDBJ databases">
        <title>Paenibacillus species isolates.</title>
        <authorList>
            <person name="Beno S.M."/>
        </authorList>
    </citation>
    <scope>NUCLEOTIDE SEQUENCE [LARGE SCALE GENOMIC DNA]</scope>
    <source>
        <strain evidence="2 3">FSL H8-0246</strain>
    </source>
</reference>
<comment type="caution">
    <text evidence="2">The sequence shown here is derived from an EMBL/GenBank/DDBJ whole genome shotgun (WGS) entry which is preliminary data.</text>
</comment>
<accession>A0A1R1BVL6</accession>
<dbReference type="InterPro" id="IPR036689">
    <property type="entry name" value="ESAT-6-like_sf"/>
</dbReference>
<dbReference type="Gene3D" id="1.10.287.850">
    <property type="entry name" value="HP0062-like domain"/>
    <property type="match status" value="1"/>
</dbReference>
<evidence type="ECO:0000313" key="3">
    <source>
        <dbReference type="Proteomes" id="UP000187134"/>
    </source>
</evidence>
<dbReference type="RefSeq" id="WP_076332174.1">
    <property type="nucleotide sequence ID" value="NZ_MRTJ01000004.1"/>
</dbReference>
<dbReference type="EMBL" id="MRTJ01000004">
    <property type="protein sequence ID" value="OMF13855.1"/>
    <property type="molecule type" value="Genomic_DNA"/>
</dbReference>
<proteinExistence type="predicted"/>
<evidence type="ECO:0000256" key="1">
    <source>
        <dbReference type="SAM" id="MobiDB-lite"/>
    </source>
</evidence>
<dbReference type="Pfam" id="PF06013">
    <property type="entry name" value="WXG100"/>
    <property type="match status" value="1"/>
</dbReference>
<dbReference type="AlphaFoldDB" id="A0A1R1BVL6"/>
<sequence length="481" mass="54245">MSTIKVTPEQLHHVSNQVDQARQQLESIRSDLMRQIMFVQAMWLGATQERFYYEFEQSRPILDKALESMVNTSKELKDIATRFQDADAQKGSLGGAFGAVGAVAMITKSTGDSGSGDKGYRMAYNAMLGKMMPVNEKGVTDQAALQAYERDQGHLDLNRMQAVNVEPPGEDIFSLQIKAFEMGIHPTTGEPVSDKYAQMMVTSLKFSQIFMGIQMVRGSMPGSKGPLRLPASNPAVAKIKQHIEAAKAKNGKIEGKATEVLRKPNIETENVIRKIVSGDNVQDIRKHAKKVTVYDNYSEIVTHDNKVVRINKDDMPNSSFNKLDELILFEDSISDYGMKSYDKIRNIQLEDVPDVAKNTGLNISDITNLKKHLFLEKHEIPKAGGILIKKEHFSPDDEIAYAWQLAQKKELNQAQKDWFKQLADHELTEAKLMKEGIPYRRIESWSDDKRTYTDQPPNDGAHRKAPEQPEYGTFEGFDPFK</sequence>
<evidence type="ECO:0000313" key="2">
    <source>
        <dbReference type="EMBL" id="OMF13855.1"/>
    </source>
</evidence>
<dbReference type="InterPro" id="IPR010310">
    <property type="entry name" value="T7SS_ESAT-6-like"/>
</dbReference>
<dbReference type="OrthoDB" id="2590837at2"/>
<gene>
    <name evidence="2" type="ORF">BK131_14460</name>
</gene>
<protein>
    <recommendedName>
        <fullName evidence="4">WXG100 family type VII secretion target</fullName>
    </recommendedName>
</protein>
<organism evidence="2 3">
    <name type="scientific">Paenibacillus amylolyticus</name>
    <dbReference type="NCBI Taxonomy" id="1451"/>
    <lineage>
        <taxon>Bacteria</taxon>
        <taxon>Bacillati</taxon>
        <taxon>Bacillota</taxon>
        <taxon>Bacilli</taxon>
        <taxon>Bacillales</taxon>
        <taxon>Paenibacillaceae</taxon>
        <taxon>Paenibacillus</taxon>
    </lineage>
</organism>